<proteinExistence type="predicted"/>
<evidence type="ECO:0008006" key="3">
    <source>
        <dbReference type="Google" id="ProtNLM"/>
    </source>
</evidence>
<gene>
    <name evidence="1" type="ORF">DB32_007950</name>
</gene>
<accession>A0A0F6YNV8</accession>
<name>A0A0F6YNV8_9BACT</name>
<keyword evidence="2" id="KW-1185">Reference proteome</keyword>
<dbReference type="InterPro" id="IPR024096">
    <property type="entry name" value="NO_sig/Golgi_transp_ligand-bd"/>
</dbReference>
<evidence type="ECO:0000313" key="2">
    <source>
        <dbReference type="Proteomes" id="UP000034883"/>
    </source>
</evidence>
<dbReference type="SUPFAM" id="SSF111126">
    <property type="entry name" value="Ligand-binding domain in the NO signalling and Golgi transport"/>
    <property type="match status" value="1"/>
</dbReference>
<dbReference type="AlphaFoldDB" id="A0A0F6YNV8"/>
<organism evidence="1 2">
    <name type="scientific">Sandaracinus amylolyticus</name>
    <dbReference type="NCBI Taxonomy" id="927083"/>
    <lineage>
        <taxon>Bacteria</taxon>
        <taxon>Pseudomonadati</taxon>
        <taxon>Myxococcota</taxon>
        <taxon>Polyangia</taxon>
        <taxon>Polyangiales</taxon>
        <taxon>Sandaracinaceae</taxon>
        <taxon>Sandaracinus</taxon>
    </lineage>
</organism>
<dbReference type="Gene3D" id="3.30.1380.20">
    <property type="entry name" value="Trafficking protein particle complex subunit 3"/>
    <property type="match status" value="1"/>
</dbReference>
<dbReference type="STRING" id="927083.DB32_007950"/>
<reference evidence="1 2" key="1">
    <citation type="submission" date="2015-03" db="EMBL/GenBank/DDBJ databases">
        <title>Genome assembly of Sandaracinus amylolyticus DSM 53668.</title>
        <authorList>
            <person name="Sharma G."/>
            <person name="Subramanian S."/>
        </authorList>
    </citation>
    <scope>NUCLEOTIDE SEQUENCE [LARGE SCALE GENOMIC DNA]</scope>
    <source>
        <strain evidence="1 2">DSM 53668</strain>
    </source>
</reference>
<dbReference type="KEGG" id="samy:DB32_007950"/>
<dbReference type="EMBL" id="CP011125">
    <property type="protein sequence ID" value="AKF10801.1"/>
    <property type="molecule type" value="Genomic_DNA"/>
</dbReference>
<sequence>MFDREKGTIVIGGSRLVFHCHHYNVFLQRSLEDALGDRAVSIQRRAATEASRTMLERLFAQAPDETFAARMSRAASLFATLGFGRADVSELTPMGGLVTISPSHYAVGWIAKFGPSSRPVDHFATGFFRGALTAATGLAPERVDAEQRACASMREGDATEILLKVR</sequence>
<evidence type="ECO:0000313" key="1">
    <source>
        <dbReference type="EMBL" id="AKF10801.1"/>
    </source>
</evidence>
<dbReference type="Proteomes" id="UP000034883">
    <property type="component" value="Chromosome"/>
</dbReference>
<protein>
    <recommendedName>
        <fullName evidence="3">4-vinyl reductase 4VR domain-containing protein</fullName>
    </recommendedName>
</protein>